<evidence type="ECO:0000313" key="5">
    <source>
        <dbReference type="EMBL" id="WMD20041.1"/>
    </source>
</evidence>
<keyword evidence="3" id="KW-0732">Signal</keyword>
<evidence type="ECO:0000256" key="2">
    <source>
        <dbReference type="ARBA" id="ARBA00022801"/>
    </source>
</evidence>
<dbReference type="Proteomes" id="UP001234798">
    <property type="component" value="Chromosome"/>
</dbReference>
<proteinExistence type="inferred from homology"/>
<dbReference type="PANTHER" id="PTHR48081:SF33">
    <property type="entry name" value="KYNURENINE FORMAMIDASE"/>
    <property type="match status" value="1"/>
</dbReference>
<dbReference type="InterPro" id="IPR002168">
    <property type="entry name" value="Lipase_GDXG_HIS_AS"/>
</dbReference>
<evidence type="ECO:0000256" key="3">
    <source>
        <dbReference type="SAM" id="SignalP"/>
    </source>
</evidence>
<name>A0ABY9LZ96_9BURK</name>
<evidence type="ECO:0000259" key="4">
    <source>
        <dbReference type="Pfam" id="PF20434"/>
    </source>
</evidence>
<evidence type="ECO:0000313" key="6">
    <source>
        <dbReference type="Proteomes" id="UP001234798"/>
    </source>
</evidence>
<dbReference type="PROSITE" id="PS01173">
    <property type="entry name" value="LIPASE_GDXG_HIS"/>
    <property type="match status" value="1"/>
</dbReference>
<dbReference type="InterPro" id="IPR049492">
    <property type="entry name" value="BD-FAE-like_dom"/>
</dbReference>
<comment type="similarity">
    <text evidence="1">Belongs to the 'GDXG' lipolytic enzyme family.</text>
</comment>
<gene>
    <name evidence="5" type="ORF">RAS12_26070</name>
</gene>
<dbReference type="Pfam" id="PF20434">
    <property type="entry name" value="BD-FAE"/>
    <property type="match status" value="1"/>
</dbReference>
<feature type="chain" id="PRO_5046369919" evidence="3">
    <location>
        <begin position="23"/>
        <end position="276"/>
    </location>
</feature>
<dbReference type="PANTHER" id="PTHR48081">
    <property type="entry name" value="AB HYDROLASE SUPERFAMILY PROTEIN C4A8.06C"/>
    <property type="match status" value="1"/>
</dbReference>
<dbReference type="GO" id="GO:0016787">
    <property type="term" value="F:hydrolase activity"/>
    <property type="evidence" value="ECO:0007669"/>
    <property type="project" value="UniProtKB-KW"/>
</dbReference>
<dbReference type="InterPro" id="IPR050300">
    <property type="entry name" value="GDXG_lipolytic_enzyme"/>
</dbReference>
<keyword evidence="6" id="KW-1185">Reference proteome</keyword>
<dbReference type="RefSeq" id="WP_306942826.1">
    <property type="nucleotide sequence ID" value="NZ_CP132976.1"/>
</dbReference>
<accession>A0ABY9LZ96</accession>
<dbReference type="InterPro" id="IPR029058">
    <property type="entry name" value="AB_hydrolase_fold"/>
</dbReference>
<reference evidence="5 6" key="1">
    <citation type="submission" date="2023-08" db="EMBL/GenBank/DDBJ databases">
        <title>Achromobacter seleniivolatilans sp. nov., isolated from seleniferous soil.</title>
        <authorList>
            <person name="Zhang S."/>
            <person name="Li K."/>
            <person name="Peng J."/>
            <person name="Zhao Q."/>
            <person name="Wang H."/>
            <person name="Guo Y."/>
        </authorList>
    </citation>
    <scope>NUCLEOTIDE SEQUENCE [LARGE SCALE GENOMIC DNA]</scope>
    <source>
        <strain evidence="5 6">R39</strain>
    </source>
</reference>
<keyword evidence="2 5" id="KW-0378">Hydrolase</keyword>
<evidence type="ECO:0000256" key="1">
    <source>
        <dbReference type="ARBA" id="ARBA00010515"/>
    </source>
</evidence>
<feature type="domain" description="BD-FAE-like" evidence="4">
    <location>
        <begin position="39"/>
        <end position="212"/>
    </location>
</feature>
<feature type="signal peptide" evidence="3">
    <location>
        <begin position="1"/>
        <end position="22"/>
    </location>
</feature>
<protein>
    <submittedName>
        <fullName evidence="5">Alpha/beta hydrolase</fullName>
    </submittedName>
</protein>
<dbReference type="EMBL" id="CP132976">
    <property type="protein sequence ID" value="WMD20041.1"/>
    <property type="molecule type" value="Genomic_DNA"/>
</dbReference>
<organism evidence="5 6">
    <name type="scientific">Achromobacter seleniivolatilans</name>
    <dbReference type="NCBI Taxonomy" id="3047478"/>
    <lineage>
        <taxon>Bacteria</taxon>
        <taxon>Pseudomonadati</taxon>
        <taxon>Pseudomonadota</taxon>
        <taxon>Betaproteobacteria</taxon>
        <taxon>Burkholderiales</taxon>
        <taxon>Alcaligenaceae</taxon>
        <taxon>Achromobacter</taxon>
    </lineage>
</organism>
<sequence>MRTLALLLALFLSAFLPGPVPAAPPMEHSYGPDAAQAADVYLPERAATLPPAPILVVVHGGSWKNGDKAAAEVVDNKLRHWLPRGFAVVSVNTRLMPQARPEEQAEDLGRALAWIGREAASWHADPSRIVVMGHSSGGHLLALLAADGRMQQRTGAAPWAASVILDGAGFDLQSVMSKPHAPFYDEAFGTDPAAWAAASPAAQLRGKVPPTLLACSTLRPDPCRRSQHFADLLTANGSQAELIGVARNHAQVNADVGADNDETRAIAAFIDARIGR</sequence>
<dbReference type="SUPFAM" id="SSF53474">
    <property type="entry name" value="alpha/beta-Hydrolases"/>
    <property type="match status" value="1"/>
</dbReference>
<dbReference type="Gene3D" id="3.40.50.1820">
    <property type="entry name" value="alpha/beta hydrolase"/>
    <property type="match status" value="1"/>
</dbReference>